<dbReference type="InterPro" id="IPR051915">
    <property type="entry name" value="Cellulose_Degrad_GH3"/>
</dbReference>
<dbReference type="InterPro" id="IPR001764">
    <property type="entry name" value="Glyco_hydro_3_N"/>
</dbReference>
<dbReference type="SUPFAM" id="SSF52279">
    <property type="entry name" value="Beta-D-glucan exohydrolase, C-terminal domain"/>
    <property type="match status" value="1"/>
</dbReference>
<evidence type="ECO:0000256" key="6">
    <source>
        <dbReference type="ARBA" id="ARBA00023295"/>
    </source>
</evidence>
<dbReference type="Pfam" id="PF01915">
    <property type="entry name" value="Glyco_hydro_3_C"/>
    <property type="match status" value="1"/>
</dbReference>
<feature type="domain" description="Fibronectin type III-like" evidence="8">
    <location>
        <begin position="672"/>
        <end position="741"/>
    </location>
</feature>
<dbReference type="InterPro" id="IPR036881">
    <property type="entry name" value="Glyco_hydro_3_C_sf"/>
</dbReference>
<dbReference type="EC" id="3.2.1.21" evidence="3"/>
<dbReference type="PANTHER" id="PTHR30620:SF16">
    <property type="entry name" value="LYSOSOMAL BETA GLUCOSIDASE"/>
    <property type="match status" value="1"/>
</dbReference>
<comment type="catalytic activity">
    <reaction evidence="1">
        <text>Hydrolysis of terminal, non-reducing beta-D-glucosyl residues with release of beta-D-glucose.</text>
        <dbReference type="EC" id="3.2.1.21"/>
    </reaction>
</comment>
<comment type="similarity">
    <text evidence="2 7">Belongs to the glycosyl hydrolase 3 family.</text>
</comment>
<keyword evidence="6 7" id="KW-0326">Glycosidase</keyword>
<evidence type="ECO:0000256" key="1">
    <source>
        <dbReference type="ARBA" id="ARBA00000448"/>
    </source>
</evidence>
<dbReference type="InterPro" id="IPR036962">
    <property type="entry name" value="Glyco_hydro_3_N_sf"/>
</dbReference>
<dbReference type="SMART" id="SM01217">
    <property type="entry name" value="Fn3_like"/>
    <property type="match status" value="1"/>
</dbReference>
<evidence type="ECO:0000313" key="10">
    <source>
        <dbReference type="Proteomes" id="UP001058267"/>
    </source>
</evidence>
<dbReference type="EMBL" id="CP102252">
    <property type="protein sequence ID" value="UWN66770.1"/>
    <property type="molecule type" value="Genomic_DNA"/>
</dbReference>
<evidence type="ECO:0000256" key="7">
    <source>
        <dbReference type="RuleBase" id="RU361161"/>
    </source>
</evidence>
<evidence type="ECO:0000256" key="5">
    <source>
        <dbReference type="ARBA" id="ARBA00022801"/>
    </source>
</evidence>
<dbReference type="RefSeq" id="WP_227901165.1">
    <property type="nucleotide sequence ID" value="NZ_CP102252.1"/>
</dbReference>
<keyword evidence="10" id="KW-1185">Reference proteome</keyword>
<dbReference type="Pfam" id="PF14310">
    <property type="entry name" value="Fn3-like"/>
    <property type="match status" value="1"/>
</dbReference>
<evidence type="ECO:0000256" key="4">
    <source>
        <dbReference type="ARBA" id="ARBA00022729"/>
    </source>
</evidence>
<evidence type="ECO:0000259" key="8">
    <source>
        <dbReference type="SMART" id="SM01217"/>
    </source>
</evidence>
<dbReference type="PROSITE" id="PS00775">
    <property type="entry name" value="GLYCOSYL_HYDROL_F3"/>
    <property type="match status" value="1"/>
</dbReference>
<protein>
    <recommendedName>
        <fullName evidence="3">beta-glucosidase</fullName>
        <ecNumber evidence="3">3.2.1.21</ecNumber>
    </recommendedName>
</protein>
<dbReference type="PANTHER" id="PTHR30620">
    <property type="entry name" value="PERIPLASMIC BETA-GLUCOSIDASE-RELATED"/>
    <property type="match status" value="1"/>
</dbReference>
<reference evidence="9" key="1">
    <citation type="journal article" date="2022" name="Cell">
        <title>Design, construction, and in vivo augmentation of a complex gut microbiome.</title>
        <authorList>
            <person name="Cheng A.G."/>
            <person name="Ho P.Y."/>
            <person name="Aranda-Diaz A."/>
            <person name="Jain S."/>
            <person name="Yu F.B."/>
            <person name="Meng X."/>
            <person name="Wang M."/>
            <person name="Iakiviak M."/>
            <person name="Nagashima K."/>
            <person name="Zhao A."/>
            <person name="Murugkar P."/>
            <person name="Patil A."/>
            <person name="Atabakhsh K."/>
            <person name="Weakley A."/>
            <person name="Yan J."/>
            <person name="Brumbaugh A.R."/>
            <person name="Higginbottom S."/>
            <person name="Dimas A."/>
            <person name="Shiver A.L."/>
            <person name="Deutschbauer A."/>
            <person name="Neff N."/>
            <person name="Sonnenburg J.L."/>
            <person name="Huang K.C."/>
            <person name="Fischbach M.A."/>
        </authorList>
    </citation>
    <scope>NUCLEOTIDE SEQUENCE</scope>
    <source>
        <strain evidence="9">JC50</strain>
    </source>
</reference>
<dbReference type="InterPro" id="IPR026891">
    <property type="entry name" value="Fn3-like"/>
</dbReference>
<dbReference type="SUPFAM" id="SSF51445">
    <property type="entry name" value="(Trans)glycosidases"/>
    <property type="match status" value="1"/>
</dbReference>
<dbReference type="InterPro" id="IPR019800">
    <property type="entry name" value="Glyco_hydro_3_AS"/>
</dbReference>
<evidence type="ECO:0000256" key="2">
    <source>
        <dbReference type="ARBA" id="ARBA00005336"/>
    </source>
</evidence>
<evidence type="ECO:0000313" key="9">
    <source>
        <dbReference type="EMBL" id="UWN66770.1"/>
    </source>
</evidence>
<dbReference type="Gene3D" id="3.20.20.300">
    <property type="entry name" value="Glycoside hydrolase, family 3, N-terminal domain"/>
    <property type="match status" value="1"/>
</dbReference>
<sequence length="752" mass="82207">MAGCSHPGADGGDREMDRFVDSLLSEMTLEEKIGQLNLVPVDGSAMTGPVTESATGDRIAKGEIGALLNVMSPAKMLELQQAAVTESRLGIPLLFGMDVIHGYNTVFPIPLGLSATWNPESIERSARISAVEASAQGVNWTFSPMVDISFDPRWGRVAEGSGEDPYLASLIAAAYVRGYQGDLSRNDQILACVKHFALYGAPEGGRDYNSVDMSRQRMYTDYFPPYRSAVEAGAGSVMAAFNDVEGVPAAANEWLLGDVLRRDWGFDGFVVSDWDAVREMTVHGIGDLQEVSARGLRAGLDMDMASQGLWGTLKASLDAGEVRMEEVDRACRRILRAKYRLGLFGDPYKYHDTTRVWSDVFTPEHRAEARRIAAESFVLLKNKDRLLPLAPGGTVAVIGPLADNKPNMLGTWTMGADLYSAVSVLEGLRTVVGDRVELLYAKGSNLTYDKEMEDRVTQNWGVPYKHFDRDGRSAAQLEAEALAVARRADVIVAVMGEAAELAGEGASRACLDIPDAQKALLKKLTRIGKPVVLVLFAGRPMTLVWEDANVDAILNVWFPGTEAGLAVADVLFGNAEPGGRLTMTFPRTVGQVPLRYSCKSTGRPADEAGTIRAYVTGYIDETVLPLYPFGYGLSYTDFRYGELELDRTQMAPGESITASIRVTNTGERPGSEVVQLYIRDRMASVTRPVKELKGFRKIRLEPGETQRVDFTIDAEMLKFHTPDLRYVYEPGEFEVMAGPNSARLSKSVFNAL</sequence>
<dbReference type="Gene3D" id="2.60.40.10">
    <property type="entry name" value="Immunoglobulins"/>
    <property type="match status" value="1"/>
</dbReference>
<dbReference type="InterPro" id="IPR002772">
    <property type="entry name" value="Glyco_hydro_3_C"/>
</dbReference>
<organism evidence="9 10">
    <name type="scientific">Alistipes senegalensis JC50</name>
    <dbReference type="NCBI Taxonomy" id="1033732"/>
    <lineage>
        <taxon>Bacteria</taxon>
        <taxon>Pseudomonadati</taxon>
        <taxon>Bacteroidota</taxon>
        <taxon>Bacteroidia</taxon>
        <taxon>Bacteroidales</taxon>
        <taxon>Rikenellaceae</taxon>
        <taxon>Alistipes</taxon>
    </lineage>
</organism>
<dbReference type="Pfam" id="PF00933">
    <property type="entry name" value="Glyco_hydro_3"/>
    <property type="match status" value="1"/>
</dbReference>
<proteinExistence type="inferred from homology"/>
<dbReference type="InterPro" id="IPR013783">
    <property type="entry name" value="Ig-like_fold"/>
</dbReference>
<dbReference type="GO" id="GO:0008422">
    <property type="term" value="F:beta-glucosidase activity"/>
    <property type="evidence" value="ECO:0007669"/>
    <property type="project" value="UniProtKB-EC"/>
</dbReference>
<keyword evidence="5 7" id="KW-0378">Hydrolase</keyword>
<dbReference type="Gene3D" id="3.40.50.1700">
    <property type="entry name" value="Glycoside hydrolase family 3 C-terminal domain"/>
    <property type="match status" value="1"/>
</dbReference>
<dbReference type="Proteomes" id="UP001058267">
    <property type="component" value="Chromosome"/>
</dbReference>
<dbReference type="NCBIfam" id="NF011678">
    <property type="entry name" value="PRK15098.1"/>
    <property type="match status" value="1"/>
</dbReference>
<accession>A0ABY5VAZ8</accession>
<evidence type="ECO:0000256" key="3">
    <source>
        <dbReference type="ARBA" id="ARBA00012744"/>
    </source>
</evidence>
<gene>
    <name evidence="9" type="primary">bglX</name>
    <name evidence="9" type="ORF">NQ519_07175</name>
</gene>
<dbReference type="InterPro" id="IPR017853">
    <property type="entry name" value="GH"/>
</dbReference>
<name>A0ABY5VAZ8_9BACT</name>
<dbReference type="PRINTS" id="PR00133">
    <property type="entry name" value="GLHYDRLASE3"/>
</dbReference>
<keyword evidence="4" id="KW-0732">Signal</keyword>